<dbReference type="PANTHER" id="PTHR33090">
    <property type="entry name" value="DUF3774 DOMAIN PROTEIN-RELATED"/>
    <property type="match status" value="1"/>
</dbReference>
<protein>
    <submittedName>
        <fullName evidence="1">Uncharacterized protein</fullName>
    </submittedName>
</protein>
<name>M8BDI8_AEGTA</name>
<dbReference type="AlphaFoldDB" id="M8BDI8"/>
<dbReference type="EnsemblPlants" id="EMT12051">
    <property type="protein sequence ID" value="EMT12051"/>
    <property type="gene ID" value="F775_29605"/>
</dbReference>
<dbReference type="Pfam" id="PF12609">
    <property type="entry name" value="DUF3774"/>
    <property type="match status" value="1"/>
</dbReference>
<evidence type="ECO:0000313" key="1">
    <source>
        <dbReference type="EnsemblPlants" id="EMT12051"/>
    </source>
</evidence>
<accession>M8BDI8</accession>
<sequence length="106" mass="12136">MEMPTSDVLGSRKEFFNRGERLQLMCSVLPLLLTNHLLGGITRFTDQPLPKQFTDQFMAAAAKASWMAAMSVGAVEALKDQAGLCRWNYALRFQMIYHIRMYIDIF</sequence>
<organism evidence="1">
    <name type="scientific">Aegilops tauschii</name>
    <name type="common">Tausch's goatgrass</name>
    <name type="synonym">Aegilops squarrosa</name>
    <dbReference type="NCBI Taxonomy" id="37682"/>
    <lineage>
        <taxon>Eukaryota</taxon>
        <taxon>Viridiplantae</taxon>
        <taxon>Streptophyta</taxon>
        <taxon>Embryophyta</taxon>
        <taxon>Tracheophyta</taxon>
        <taxon>Spermatophyta</taxon>
        <taxon>Magnoliopsida</taxon>
        <taxon>Liliopsida</taxon>
        <taxon>Poales</taxon>
        <taxon>Poaceae</taxon>
        <taxon>BOP clade</taxon>
        <taxon>Pooideae</taxon>
        <taxon>Triticodae</taxon>
        <taxon>Triticeae</taxon>
        <taxon>Triticinae</taxon>
        <taxon>Aegilops</taxon>
    </lineage>
</organism>
<reference evidence="1" key="1">
    <citation type="submission" date="2015-06" db="UniProtKB">
        <authorList>
            <consortium name="EnsemblPlants"/>
        </authorList>
    </citation>
    <scope>IDENTIFICATION</scope>
</reference>
<dbReference type="InterPro" id="IPR022251">
    <property type="entry name" value="DUF3774_wound-induced"/>
</dbReference>
<proteinExistence type="predicted"/>